<dbReference type="PANTHER" id="PTHR43823">
    <property type="entry name" value="SPORULATION PROTEIN YKVU"/>
    <property type="match status" value="1"/>
</dbReference>
<reference evidence="11 12" key="1">
    <citation type="submission" date="2023-07" db="EMBL/GenBank/DDBJ databases">
        <title>Genomic Encyclopedia of Type Strains, Phase IV (KMG-IV): sequencing the most valuable type-strain genomes for metagenomic binning, comparative biology and taxonomic classification.</title>
        <authorList>
            <person name="Goeker M."/>
        </authorList>
    </citation>
    <scope>NUCLEOTIDE SEQUENCE [LARGE SCALE GENOMIC DNA]</scope>
    <source>
        <strain evidence="11 12">DSM 17273</strain>
    </source>
</reference>
<dbReference type="GO" id="GO:0042910">
    <property type="term" value="F:xenobiotic transmembrane transporter activity"/>
    <property type="evidence" value="ECO:0007669"/>
    <property type="project" value="InterPro"/>
</dbReference>
<accession>A0AA90U1Y4</accession>
<dbReference type="Pfam" id="PF01554">
    <property type="entry name" value="MatE"/>
    <property type="match status" value="2"/>
</dbReference>
<feature type="transmembrane region" description="Helical" evidence="10">
    <location>
        <begin position="62"/>
        <end position="83"/>
    </location>
</feature>
<name>A0AA90U1Y4_9EURY</name>
<dbReference type="GO" id="GO:0015297">
    <property type="term" value="F:antiporter activity"/>
    <property type="evidence" value="ECO:0007669"/>
    <property type="project" value="InterPro"/>
</dbReference>
<keyword evidence="6 10" id="KW-0812">Transmembrane</keyword>
<dbReference type="RefSeq" id="WP_270095415.1">
    <property type="nucleotide sequence ID" value="NZ_JAQFFK010000001.1"/>
</dbReference>
<proteinExistence type="inferred from homology"/>
<comment type="caution">
    <text evidence="11">The sequence shown here is derived from an EMBL/GenBank/DDBJ whole genome shotgun (WGS) entry which is preliminary data.</text>
</comment>
<feature type="transmembrane region" description="Helical" evidence="10">
    <location>
        <begin position="390"/>
        <end position="410"/>
    </location>
</feature>
<organism evidence="11 12">
    <name type="scientific">Methanococcoides alaskense</name>
    <dbReference type="NCBI Taxonomy" id="325778"/>
    <lineage>
        <taxon>Archaea</taxon>
        <taxon>Methanobacteriati</taxon>
        <taxon>Methanobacteriota</taxon>
        <taxon>Stenosarchaea group</taxon>
        <taxon>Methanomicrobia</taxon>
        <taxon>Methanosarcinales</taxon>
        <taxon>Methanosarcinaceae</taxon>
        <taxon>Methanococcoides</taxon>
    </lineage>
</organism>
<feature type="transmembrane region" description="Helical" evidence="10">
    <location>
        <begin position="356"/>
        <end position="378"/>
    </location>
</feature>
<dbReference type="InterPro" id="IPR045070">
    <property type="entry name" value="MATE_MepA-like"/>
</dbReference>
<feature type="transmembrane region" description="Helical" evidence="10">
    <location>
        <begin position="237"/>
        <end position="258"/>
    </location>
</feature>
<dbReference type="PIRSF" id="PIRSF006603">
    <property type="entry name" value="DinF"/>
    <property type="match status" value="1"/>
</dbReference>
<dbReference type="CDD" id="cd13143">
    <property type="entry name" value="MATE_MepA_like"/>
    <property type="match status" value="1"/>
</dbReference>
<evidence type="ECO:0000256" key="10">
    <source>
        <dbReference type="SAM" id="Phobius"/>
    </source>
</evidence>
<keyword evidence="4" id="KW-0813">Transport</keyword>
<dbReference type="InterPro" id="IPR002528">
    <property type="entry name" value="MATE_fam"/>
</dbReference>
<evidence type="ECO:0000256" key="3">
    <source>
        <dbReference type="ARBA" id="ARBA00022106"/>
    </source>
</evidence>
<evidence type="ECO:0000256" key="4">
    <source>
        <dbReference type="ARBA" id="ARBA00022448"/>
    </source>
</evidence>
<feature type="transmembrane region" description="Helical" evidence="10">
    <location>
        <begin position="20"/>
        <end position="42"/>
    </location>
</feature>
<keyword evidence="8 10" id="KW-0472">Membrane</keyword>
<dbReference type="EMBL" id="JAVDQI010000011">
    <property type="protein sequence ID" value="MDR6223769.1"/>
    <property type="molecule type" value="Genomic_DNA"/>
</dbReference>
<keyword evidence="12" id="KW-1185">Reference proteome</keyword>
<feature type="transmembrane region" description="Helical" evidence="10">
    <location>
        <begin position="270"/>
        <end position="291"/>
    </location>
</feature>
<evidence type="ECO:0000256" key="8">
    <source>
        <dbReference type="ARBA" id="ARBA00023136"/>
    </source>
</evidence>
<dbReference type="GO" id="GO:0046677">
    <property type="term" value="P:response to antibiotic"/>
    <property type="evidence" value="ECO:0007669"/>
    <property type="project" value="UniProtKB-KW"/>
</dbReference>
<evidence type="ECO:0000256" key="9">
    <source>
        <dbReference type="ARBA" id="ARBA00023251"/>
    </source>
</evidence>
<keyword evidence="9" id="KW-0046">Antibiotic resistance</keyword>
<keyword evidence="7 10" id="KW-1133">Transmembrane helix</keyword>
<dbReference type="InterPro" id="IPR051327">
    <property type="entry name" value="MATE_MepA_subfamily"/>
</dbReference>
<dbReference type="Proteomes" id="UP001185015">
    <property type="component" value="Unassembled WGS sequence"/>
</dbReference>
<feature type="transmembrane region" description="Helical" evidence="10">
    <location>
        <begin position="317"/>
        <end position="336"/>
    </location>
</feature>
<sequence length="458" mass="49938">MDTKSMDLGNDKISTIFWKYAIPSIASMLIMAAYFVADGIIVARGVGTTALAAVNLSIPLMMGTNAIILAISLGASIIISIMLAQKKYKEASNIFSVIFVTTIVIAILFTAVGLYFVEDISYAIGATEEIHGMVQTYLSVIMYFIVAFCLQITLSNAIRNDGNPNLALLSTLGGSLLNIPLDVFFVFVLHWGLFGAALATGMSQFIGAAVLFTHFLRKQGHLRFVLPHFSLPIIKRIVHNAIPLFIETVSIAIFFATMNILATKYYGTTGVSAFAIVGAVSMISTMFFVGIGQTNQPLISYNYGHGKHSRIHDIVKYSLKTTTVLSIATAAIVAIFSEQLVGVYVNVSAEPELVSLTIFALRLYSIGYIFTAINIALVKYFQSTEDRRSSLVLASLRAFVLLIPAALIVPKIFGGMGIWLVIPSVEIMIAILSGFIYWRSFSAKDLMDPQTPHFDLDE</sequence>
<dbReference type="InterPro" id="IPR048279">
    <property type="entry name" value="MdtK-like"/>
</dbReference>
<evidence type="ECO:0000256" key="7">
    <source>
        <dbReference type="ARBA" id="ARBA00022989"/>
    </source>
</evidence>
<feature type="transmembrane region" description="Helical" evidence="10">
    <location>
        <begin position="416"/>
        <end position="438"/>
    </location>
</feature>
<feature type="transmembrane region" description="Helical" evidence="10">
    <location>
        <begin position="137"/>
        <end position="154"/>
    </location>
</feature>
<gene>
    <name evidence="11" type="ORF">J2750_002245</name>
</gene>
<dbReference type="NCBIfam" id="TIGR00797">
    <property type="entry name" value="matE"/>
    <property type="match status" value="1"/>
</dbReference>
<evidence type="ECO:0000313" key="11">
    <source>
        <dbReference type="EMBL" id="MDR6223769.1"/>
    </source>
</evidence>
<dbReference type="GO" id="GO:0005886">
    <property type="term" value="C:plasma membrane"/>
    <property type="evidence" value="ECO:0007669"/>
    <property type="project" value="UniProtKB-SubCell"/>
</dbReference>
<protein>
    <recommendedName>
        <fullName evidence="3">Multidrug export protein MepA</fullName>
    </recommendedName>
</protein>
<keyword evidence="5" id="KW-1003">Cell membrane</keyword>
<feature type="transmembrane region" description="Helical" evidence="10">
    <location>
        <begin position="193"/>
        <end position="216"/>
    </location>
</feature>
<comment type="similarity">
    <text evidence="2">Belongs to the multi antimicrobial extrusion (MATE) (TC 2.A.66.1) family. MepA subfamily.</text>
</comment>
<evidence type="ECO:0000313" key="12">
    <source>
        <dbReference type="Proteomes" id="UP001185015"/>
    </source>
</evidence>
<evidence type="ECO:0000256" key="6">
    <source>
        <dbReference type="ARBA" id="ARBA00022692"/>
    </source>
</evidence>
<dbReference type="PANTHER" id="PTHR43823:SF3">
    <property type="entry name" value="MULTIDRUG EXPORT PROTEIN MEPA"/>
    <property type="match status" value="1"/>
</dbReference>
<evidence type="ECO:0000256" key="2">
    <source>
        <dbReference type="ARBA" id="ARBA00008417"/>
    </source>
</evidence>
<dbReference type="AlphaFoldDB" id="A0AA90U1Y4"/>
<feature type="transmembrane region" description="Helical" evidence="10">
    <location>
        <begin position="95"/>
        <end position="117"/>
    </location>
</feature>
<comment type="subcellular location">
    <subcellularLocation>
        <location evidence="1">Cell membrane</location>
        <topology evidence="1">Multi-pass membrane protein</topology>
    </subcellularLocation>
</comment>
<feature type="transmembrane region" description="Helical" evidence="10">
    <location>
        <begin position="166"/>
        <end position="187"/>
    </location>
</feature>
<evidence type="ECO:0000256" key="5">
    <source>
        <dbReference type="ARBA" id="ARBA00022475"/>
    </source>
</evidence>
<evidence type="ECO:0000256" key="1">
    <source>
        <dbReference type="ARBA" id="ARBA00004651"/>
    </source>
</evidence>